<dbReference type="InterPro" id="IPR004108">
    <property type="entry name" value="Fe_hydrogenase_lsu_C"/>
</dbReference>
<reference evidence="4" key="1">
    <citation type="submission" date="2012-02" db="EMBL/GenBank/DDBJ databases">
        <title>Genome sequencing of Giardia lamblia Genotypes A2 and B isolates (DH and GS) and comparative analysis with the genomes of Genotypes A1 and E (WB and Pig).</title>
        <authorList>
            <person name="Adam R."/>
            <person name="Dahlstrom E."/>
            <person name="Martens C."/>
            <person name="Bruno D."/>
            <person name="Barbian K."/>
            <person name="Porcella S.F."/>
            <person name="Nash T."/>
        </authorList>
    </citation>
    <scope>NUCLEOTIDE SEQUENCE</scope>
    <source>
        <strain evidence="4">DH</strain>
    </source>
</reference>
<feature type="non-terminal residue" evidence="3">
    <location>
        <position position="1"/>
    </location>
</feature>
<evidence type="ECO:0000259" key="2">
    <source>
        <dbReference type="Pfam" id="PF02906"/>
    </source>
</evidence>
<dbReference type="InterPro" id="IPR050340">
    <property type="entry name" value="Cytosolic_Fe-S_CAF"/>
</dbReference>
<dbReference type="Pfam" id="PF02906">
    <property type="entry name" value="Fe_hyd_lg_C"/>
    <property type="match status" value="1"/>
</dbReference>
<proteinExistence type="inferred from homology"/>
<organism evidence="3 4">
    <name type="scientific">Giardia intestinalis</name>
    <name type="common">Giardia lamblia</name>
    <dbReference type="NCBI Taxonomy" id="5741"/>
    <lineage>
        <taxon>Eukaryota</taxon>
        <taxon>Metamonada</taxon>
        <taxon>Diplomonadida</taxon>
        <taxon>Hexamitidae</taxon>
        <taxon>Giardiinae</taxon>
        <taxon>Giardia</taxon>
    </lineage>
</organism>
<protein>
    <recommendedName>
        <fullName evidence="2">Iron hydrogenase large subunit C-terminal domain-containing protein</fullName>
    </recommendedName>
</protein>
<feature type="domain" description="Iron hydrogenase large subunit C-terminal" evidence="2">
    <location>
        <begin position="191"/>
        <end position="275"/>
    </location>
</feature>
<accession>V6TK55</accession>
<dbReference type="VEuPathDB" id="GiardiaDB:GL50803_0033030"/>
<name>V6TK55_GIAIN</name>
<dbReference type="VEuPathDB" id="GiardiaDB:QR46_1390"/>
<evidence type="ECO:0000256" key="1">
    <source>
        <dbReference type="ARBA" id="ARBA00006596"/>
    </source>
</evidence>
<gene>
    <name evidence="3" type="ORF">DHA2_150019</name>
</gene>
<comment type="caution">
    <text evidence="3">The sequence shown here is derived from an EMBL/GenBank/DDBJ whole genome shotgun (WGS) entry which is preliminary data.</text>
</comment>
<comment type="similarity">
    <text evidence="1">Belongs to the NARF family.</text>
</comment>
<dbReference type="AlphaFoldDB" id="V6TK55"/>
<dbReference type="Proteomes" id="UP000018320">
    <property type="component" value="Unassembled WGS sequence"/>
</dbReference>
<dbReference type="InterPro" id="IPR009016">
    <property type="entry name" value="Fe_hydrogenase"/>
</dbReference>
<reference evidence="3 4" key="2">
    <citation type="journal article" date="2013" name="Genome Biol. Evol.">
        <title>Genome sequencing of Giardia lamblia genotypes A2 and B isolates (DH and GS) and comparative analysis with the genomes of genotypes A1 and E (WB and Pig).</title>
        <authorList>
            <person name="Adam R.D."/>
            <person name="Dahlstrom E.W."/>
            <person name="Martens C.A."/>
            <person name="Bruno D.P."/>
            <person name="Barbian K.D."/>
            <person name="Ricklefs S.M."/>
            <person name="Hernandez M.M."/>
            <person name="Narla N.P."/>
            <person name="Patel R.B."/>
            <person name="Porcella S.F."/>
            <person name="Nash T.E."/>
        </authorList>
    </citation>
    <scope>NUCLEOTIDE SEQUENCE [LARGE SCALE GENOMIC DNA]</scope>
    <source>
        <strain evidence="3 4">DH</strain>
    </source>
</reference>
<evidence type="ECO:0000313" key="3">
    <source>
        <dbReference type="EMBL" id="ESU38677.1"/>
    </source>
</evidence>
<dbReference type="VEuPathDB" id="GiardiaDB:GL50581_2775"/>
<dbReference type="PANTHER" id="PTHR11615">
    <property type="entry name" value="NITRATE, FORMATE, IRON DEHYDROGENASE"/>
    <property type="match status" value="1"/>
</dbReference>
<sequence>VHLNLAPQIRGLVMSLKVKVASDLNTLPEECVVPLKPADAPSTGTVKLRLKACDAAPVSSAPVKITINDCLMCSGCVTSAEEVFFRELNTTALQNAITSGPKAGRPIVLSLSQSAILSLSRVLLDITSVEPCTVDTLFKQLEYALRTRVAGLRHCTYEDAPPVCVVSEAQHQEQSVLMNVRQISFLMQSSEPRSNIAIITHCPAVRLFITKRNRELISYIVSTASPMELFGASYCGIDASPLLVSIQPCQDRKLEQFRGAAVDVCLTAQEVHSFLAGTPQGSSPPAFCSSYTPSPTSFWQYALGPLLVLYLRAKDWISDEGLSRLLVQRADGVDLHWTKIGNELFSCTIELSQNQSPYSCVIIYKSTGYHNLQNLVRRIHALCPNKSALYILDLHACPYGCYGGACIAGDDRHPVSSVASASHAATVSADKAVLSHILAADTCAGLLEGLVQAVDRITPQETVIRTDGEVVSPEEIAARKGIQGGVRIQDLAW</sequence>
<dbReference type="EMBL" id="AHGT01000010">
    <property type="protein sequence ID" value="ESU38677.1"/>
    <property type="molecule type" value="Genomic_DNA"/>
</dbReference>
<evidence type="ECO:0000313" key="4">
    <source>
        <dbReference type="Proteomes" id="UP000018320"/>
    </source>
</evidence>
<dbReference type="SUPFAM" id="SSF53920">
    <property type="entry name" value="Fe-only hydrogenase"/>
    <property type="match status" value="1"/>
</dbReference>
<dbReference type="VEuPathDB" id="GiardiaDB:DHA2_150019"/>